<evidence type="ECO:0000313" key="2">
    <source>
        <dbReference type="Proteomes" id="UP000030764"/>
    </source>
</evidence>
<sequence>MWIEERRAGPRNSSLKSNVLKETIELQHDTNVRELAASSAVHYSTGSWHFPQIENPRKKRIAARLELLLREVEIRSLERSITWDERWCLYDNRKRRALNHDKHRPSKSLPKPNIHPMKHSFCLMITLDHLQRMKLQKCWRNSEIRHQPHPAHSADRSPNYCHFFRLANYTSTTKCTERWKDKNLFHPVVYISTNQTDSKDKRKNCNNIILKERTVTNLHTTDVSCQRRRGSTSVCACSDLLSGWVLSD</sequence>
<dbReference type="InterPro" id="IPR036397">
    <property type="entry name" value="RNaseH_sf"/>
</dbReference>
<dbReference type="AlphaFoldDB" id="A0A085MFB2"/>
<organism evidence="1 2">
    <name type="scientific">Trichuris suis</name>
    <name type="common">pig whipworm</name>
    <dbReference type="NCBI Taxonomy" id="68888"/>
    <lineage>
        <taxon>Eukaryota</taxon>
        <taxon>Metazoa</taxon>
        <taxon>Ecdysozoa</taxon>
        <taxon>Nematoda</taxon>
        <taxon>Enoplea</taxon>
        <taxon>Dorylaimia</taxon>
        <taxon>Trichinellida</taxon>
        <taxon>Trichuridae</taxon>
        <taxon>Trichuris</taxon>
    </lineage>
</organism>
<reference evidence="1 2" key="1">
    <citation type="journal article" date="2014" name="Nat. Genet.">
        <title>Genome and transcriptome of the porcine whipworm Trichuris suis.</title>
        <authorList>
            <person name="Jex A.R."/>
            <person name="Nejsum P."/>
            <person name="Schwarz E.M."/>
            <person name="Hu L."/>
            <person name="Young N.D."/>
            <person name="Hall R.S."/>
            <person name="Korhonen P.K."/>
            <person name="Liao S."/>
            <person name="Thamsborg S."/>
            <person name="Xia J."/>
            <person name="Xu P."/>
            <person name="Wang S."/>
            <person name="Scheerlinck J.P."/>
            <person name="Hofmann A."/>
            <person name="Sternberg P.W."/>
            <person name="Wang J."/>
            <person name="Gasser R.B."/>
        </authorList>
    </citation>
    <scope>NUCLEOTIDE SEQUENCE [LARGE SCALE GENOMIC DNA]</scope>
    <source>
        <strain evidence="1">DCEP-RM93M</strain>
    </source>
</reference>
<dbReference type="EMBL" id="KL363197">
    <property type="protein sequence ID" value="KFD55908.1"/>
    <property type="molecule type" value="Genomic_DNA"/>
</dbReference>
<keyword evidence="2" id="KW-1185">Reference proteome</keyword>
<dbReference type="GO" id="GO:0003676">
    <property type="term" value="F:nucleic acid binding"/>
    <property type="evidence" value="ECO:0007669"/>
    <property type="project" value="InterPro"/>
</dbReference>
<dbReference type="Proteomes" id="UP000030764">
    <property type="component" value="Unassembled WGS sequence"/>
</dbReference>
<accession>A0A085MFB2</accession>
<gene>
    <name evidence="1" type="ORF">M513_03347</name>
</gene>
<evidence type="ECO:0000313" key="1">
    <source>
        <dbReference type="EMBL" id="KFD55908.1"/>
    </source>
</evidence>
<protein>
    <submittedName>
        <fullName evidence="1">Uncharacterized protein</fullName>
    </submittedName>
</protein>
<dbReference type="Gene3D" id="3.30.420.10">
    <property type="entry name" value="Ribonuclease H-like superfamily/Ribonuclease H"/>
    <property type="match status" value="1"/>
</dbReference>
<proteinExistence type="predicted"/>
<name>A0A085MFB2_9BILA</name>